<name>A0ABV6B9H8_9GAMM</name>
<comment type="caution">
    <text evidence="5">The sequence shown here is derived from an EMBL/GenBank/DDBJ whole genome shotgun (WGS) entry which is preliminary data.</text>
</comment>
<evidence type="ECO:0000256" key="3">
    <source>
        <dbReference type="ARBA" id="ARBA00023235"/>
    </source>
</evidence>
<dbReference type="PANTHER" id="PTHR48073">
    <property type="entry name" value="O-SUCCINYLBENZOATE SYNTHASE-RELATED"/>
    <property type="match status" value="1"/>
</dbReference>
<dbReference type="SUPFAM" id="SSF54826">
    <property type="entry name" value="Enolase N-terminal domain-like"/>
    <property type="match status" value="1"/>
</dbReference>
<dbReference type="Gene3D" id="3.30.390.10">
    <property type="entry name" value="Enolase-like, N-terminal domain"/>
    <property type="match status" value="1"/>
</dbReference>
<dbReference type="InterPro" id="IPR013342">
    <property type="entry name" value="Mandelate_racemase_C"/>
</dbReference>
<dbReference type="Gene3D" id="3.20.20.120">
    <property type="entry name" value="Enolase-like C-terminal domain"/>
    <property type="match status" value="1"/>
</dbReference>
<dbReference type="SUPFAM" id="SSF51604">
    <property type="entry name" value="Enolase C-terminal domain-like"/>
    <property type="match status" value="1"/>
</dbReference>
<dbReference type="RefSeq" id="WP_377240893.1">
    <property type="nucleotide sequence ID" value="NZ_JBHLXP010000001.1"/>
</dbReference>
<dbReference type="Pfam" id="PF02746">
    <property type="entry name" value="MR_MLE_N"/>
    <property type="match status" value="1"/>
</dbReference>
<dbReference type="InterPro" id="IPR036849">
    <property type="entry name" value="Enolase-like_C_sf"/>
</dbReference>
<dbReference type="InterPro" id="IPR029065">
    <property type="entry name" value="Enolase_C-like"/>
</dbReference>
<comment type="similarity">
    <text evidence="1">Belongs to the mandelate racemase/muconate lactonizing enzyme family.</text>
</comment>
<keyword evidence="6" id="KW-1185">Reference proteome</keyword>
<evidence type="ECO:0000313" key="5">
    <source>
        <dbReference type="EMBL" id="MFC0047523.1"/>
    </source>
</evidence>
<evidence type="ECO:0000256" key="2">
    <source>
        <dbReference type="ARBA" id="ARBA00022723"/>
    </source>
</evidence>
<dbReference type="Pfam" id="PF13378">
    <property type="entry name" value="MR_MLE_C"/>
    <property type="match status" value="1"/>
</dbReference>
<keyword evidence="3" id="KW-0413">Isomerase</keyword>
<dbReference type="PANTHER" id="PTHR48073:SF2">
    <property type="entry name" value="O-SUCCINYLBENZOATE SYNTHASE"/>
    <property type="match status" value="1"/>
</dbReference>
<organism evidence="5 6">
    <name type="scientific">Rheinheimera tilapiae</name>
    <dbReference type="NCBI Taxonomy" id="875043"/>
    <lineage>
        <taxon>Bacteria</taxon>
        <taxon>Pseudomonadati</taxon>
        <taxon>Pseudomonadota</taxon>
        <taxon>Gammaproteobacteria</taxon>
        <taxon>Chromatiales</taxon>
        <taxon>Chromatiaceae</taxon>
        <taxon>Rheinheimera</taxon>
    </lineage>
</organism>
<proteinExistence type="inferred from homology"/>
<evidence type="ECO:0000313" key="6">
    <source>
        <dbReference type="Proteomes" id="UP001589813"/>
    </source>
</evidence>
<sequence>MMSDLPFQPELQISAIRLYQTEIPFRLSFNHASQQRAAVTGIVLQLSSACGRHGFGEVLPRPYVSGETDASVVAALREVVLPALAGQCFVSVSAILEYLGNFYQQHPALAPSASCVRTAVDLALLDLAGQCLQQPLATLLSAGLSETGSAAPTQNSDIQYSGTYGLGDAALLNRYQQAYQALDLRAFKLKVGLDLNAELALLSDLQQSHPQASWRVDANGAWSLTQARQAIPQLLALGVQCIEQPLAANDQAGYLALFAEYSRVVPLMLDESFCRWSDLGYLLDAGFQPALNLRVSKCGGILSTLALAALARQHGLMYQLGAQVGESVILTRAGQLVAAVLGDCRYHEGAFGDYLLCHDLQQPSLRFGAKGLLSNAALQTMPGLALQIDQALLNDCSRHCDSWFAGGRSG</sequence>
<reference evidence="5 6" key="1">
    <citation type="submission" date="2024-09" db="EMBL/GenBank/DDBJ databases">
        <authorList>
            <person name="Sun Q."/>
            <person name="Mori K."/>
        </authorList>
    </citation>
    <scope>NUCLEOTIDE SEQUENCE [LARGE SCALE GENOMIC DNA]</scope>
    <source>
        <strain evidence="5 6">KCTC 23315</strain>
    </source>
</reference>
<dbReference type="Proteomes" id="UP001589813">
    <property type="component" value="Unassembled WGS sequence"/>
</dbReference>
<gene>
    <name evidence="5" type="ORF">ACFFJP_04345</name>
</gene>
<keyword evidence="2" id="KW-0479">Metal-binding</keyword>
<dbReference type="EMBL" id="JBHLXP010000001">
    <property type="protein sequence ID" value="MFC0047523.1"/>
    <property type="molecule type" value="Genomic_DNA"/>
</dbReference>
<dbReference type="InterPro" id="IPR013341">
    <property type="entry name" value="Mandelate_racemase_N_dom"/>
</dbReference>
<dbReference type="SFLD" id="SFLDS00001">
    <property type="entry name" value="Enolase"/>
    <property type="match status" value="1"/>
</dbReference>
<dbReference type="SMART" id="SM00922">
    <property type="entry name" value="MR_MLE"/>
    <property type="match status" value="1"/>
</dbReference>
<protein>
    <submittedName>
        <fullName evidence="5">Mandelate racemase/muconate lactonizing enzyme family protein</fullName>
    </submittedName>
</protein>
<accession>A0ABV6B9H8</accession>
<evidence type="ECO:0000256" key="1">
    <source>
        <dbReference type="ARBA" id="ARBA00008031"/>
    </source>
</evidence>
<feature type="domain" description="Mandelate racemase/muconate lactonizing enzyme C-terminal" evidence="4">
    <location>
        <begin position="168"/>
        <end position="264"/>
    </location>
</feature>
<dbReference type="InterPro" id="IPR029017">
    <property type="entry name" value="Enolase-like_N"/>
</dbReference>
<evidence type="ECO:0000259" key="4">
    <source>
        <dbReference type="SMART" id="SM00922"/>
    </source>
</evidence>